<gene>
    <name evidence="6" type="ORF">B1B_15858</name>
</gene>
<dbReference type="Gene3D" id="3.30.1370.100">
    <property type="entry name" value="MutL, C-terminal domain, regulatory subdomain"/>
    <property type="match status" value="1"/>
</dbReference>
<dbReference type="InterPro" id="IPR036890">
    <property type="entry name" value="HATPase_C_sf"/>
</dbReference>
<dbReference type="SMART" id="SM00853">
    <property type="entry name" value="MutL_C"/>
    <property type="match status" value="1"/>
</dbReference>
<dbReference type="CDD" id="cd00782">
    <property type="entry name" value="MutL_Trans"/>
    <property type="match status" value="1"/>
</dbReference>
<dbReference type="SUPFAM" id="SSF54211">
    <property type="entry name" value="Ribosomal protein S5 domain 2-like"/>
    <property type="match status" value="1"/>
</dbReference>
<evidence type="ECO:0000313" key="6">
    <source>
        <dbReference type="EMBL" id="EQD38322.1"/>
    </source>
</evidence>
<dbReference type="Pfam" id="PF01119">
    <property type="entry name" value="DNA_mis_repair"/>
    <property type="match status" value="1"/>
</dbReference>
<evidence type="ECO:0000256" key="1">
    <source>
        <dbReference type="ARBA" id="ARBA00006082"/>
    </source>
</evidence>
<evidence type="ECO:0000259" key="4">
    <source>
        <dbReference type="SMART" id="SM00853"/>
    </source>
</evidence>
<dbReference type="Gene3D" id="3.30.230.10">
    <property type="match status" value="1"/>
</dbReference>
<dbReference type="GO" id="GO:0032300">
    <property type="term" value="C:mismatch repair complex"/>
    <property type="evidence" value="ECO:0007669"/>
    <property type="project" value="InterPro"/>
</dbReference>
<dbReference type="InterPro" id="IPR042121">
    <property type="entry name" value="MutL_C_regsub"/>
</dbReference>
<dbReference type="SMART" id="SM01340">
    <property type="entry name" value="DNA_mis_repair"/>
    <property type="match status" value="1"/>
</dbReference>
<feature type="region of interest" description="Disordered" evidence="3">
    <location>
        <begin position="227"/>
        <end position="256"/>
    </location>
</feature>
<dbReference type="InterPro" id="IPR020568">
    <property type="entry name" value="Ribosomal_Su5_D2-typ_SF"/>
</dbReference>
<dbReference type="GO" id="GO:0006298">
    <property type="term" value="P:mismatch repair"/>
    <property type="evidence" value="ECO:0007669"/>
    <property type="project" value="InterPro"/>
</dbReference>
<dbReference type="SUPFAM" id="SSF118116">
    <property type="entry name" value="DNA mismatch repair protein MutL"/>
    <property type="match status" value="1"/>
</dbReference>
<comment type="similarity">
    <text evidence="1">Belongs to the DNA mismatch repair MutL/HexB family.</text>
</comment>
<feature type="non-terminal residue" evidence="6">
    <location>
        <position position="1"/>
    </location>
</feature>
<dbReference type="InterPro" id="IPR013507">
    <property type="entry name" value="DNA_mismatch_S5_2-like"/>
</dbReference>
<evidence type="ECO:0000259" key="5">
    <source>
        <dbReference type="SMART" id="SM01340"/>
    </source>
</evidence>
<dbReference type="GO" id="GO:0005524">
    <property type="term" value="F:ATP binding"/>
    <property type="evidence" value="ECO:0007669"/>
    <property type="project" value="InterPro"/>
</dbReference>
<dbReference type="InterPro" id="IPR014721">
    <property type="entry name" value="Ribsml_uS5_D2-typ_fold_subgr"/>
</dbReference>
<keyword evidence="2" id="KW-0227">DNA damage</keyword>
<feature type="compositionally biased region" description="Low complexity" evidence="3">
    <location>
        <begin position="245"/>
        <end position="256"/>
    </location>
</feature>
<dbReference type="GO" id="GO:0030983">
    <property type="term" value="F:mismatched DNA binding"/>
    <property type="evidence" value="ECO:0007669"/>
    <property type="project" value="InterPro"/>
</dbReference>
<dbReference type="GO" id="GO:0140664">
    <property type="term" value="F:ATP-dependent DNA damage sensor activity"/>
    <property type="evidence" value="ECO:0007669"/>
    <property type="project" value="InterPro"/>
</dbReference>
<feature type="domain" description="MutL C-terminal dimerisation" evidence="4">
    <location>
        <begin position="279"/>
        <end position="419"/>
    </location>
</feature>
<comment type="caution">
    <text evidence="6">The sequence shown here is derived from an EMBL/GenBank/DDBJ whole genome shotgun (WGS) entry which is preliminary data.</text>
</comment>
<accession>T0Z249</accession>
<reference evidence="6" key="1">
    <citation type="submission" date="2013-08" db="EMBL/GenBank/DDBJ databases">
        <authorList>
            <person name="Mendez C."/>
            <person name="Richter M."/>
            <person name="Ferrer M."/>
            <person name="Sanchez J."/>
        </authorList>
    </citation>
    <scope>NUCLEOTIDE SEQUENCE</scope>
</reference>
<reference evidence="6" key="2">
    <citation type="journal article" date="2014" name="ISME J.">
        <title>Microbial stratification in low pH oxic and suboxic macroscopic growths along an acid mine drainage.</title>
        <authorList>
            <person name="Mendez-Garcia C."/>
            <person name="Mesa V."/>
            <person name="Sprenger R.R."/>
            <person name="Richter M."/>
            <person name="Diez M.S."/>
            <person name="Solano J."/>
            <person name="Bargiela R."/>
            <person name="Golyshina O.V."/>
            <person name="Manteca A."/>
            <person name="Ramos J.L."/>
            <person name="Gallego J.R."/>
            <person name="Llorente I."/>
            <person name="Martins Dos Santos V.A."/>
            <person name="Jensen O.N."/>
            <person name="Pelaez A.I."/>
            <person name="Sanchez J."/>
            <person name="Ferrer M."/>
        </authorList>
    </citation>
    <scope>NUCLEOTIDE SEQUENCE</scope>
</reference>
<sequence>EASVASWIEVEAGGPATHGIEARDVGTTVEVQDLFAHTPARRKFLRAPAAEQIELVATLERAYLARPSVALELEVDGRPSVSYPATDRWEEAAAAVLGSSFRAQSFRLDRDLPGGGRWTAVLGRPVLAAPSSRRLFLAVNGRPIQSRPLNAAVRAAFEGLMPRSRFPIGLLHLDLPGDRIDVNVHPTKREVRIAQERDLDDRLRREIRATLLMAPAPSTLVDRGVAARPTSPLRPFPTAPTSEGPTGTLPPLRAPTPTLVGPPSPRPLAPFPGSGRLELRGPLRALYWLAESPRGLLLIDQHAASERLIFESIRRSLTAARQRLVDPVTLELSGRQQAALETHETTVAASGFEIDRFGPRRVRLRAVPIWAGQRAEAKWLLRLLDELADGGRPTVPDDPRDRIVATVACHSAVRAGDSIEAAALVRIWSDLRALEAAPTTCPHGRPIAFEIPFSRIDRWFLRSGP</sequence>
<dbReference type="InterPro" id="IPR014790">
    <property type="entry name" value="MutL_C"/>
</dbReference>
<organism evidence="6">
    <name type="scientific">mine drainage metagenome</name>
    <dbReference type="NCBI Taxonomy" id="410659"/>
    <lineage>
        <taxon>unclassified sequences</taxon>
        <taxon>metagenomes</taxon>
        <taxon>ecological metagenomes</taxon>
    </lineage>
</organism>
<dbReference type="Gene3D" id="3.30.565.10">
    <property type="entry name" value="Histidine kinase-like ATPase, C-terminal domain"/>
    <property type="match status" value="1"/>
</dbReference>
<dbReference type="AlphaFoldDB" id="T0Z249"/>
<feature type="domain" description="DNA mismatch repair protein S5" evidence="5">
    <location>
        <begin position="93"/>
        <end position="212"/>
    </location>
</feature>
<evidence type="ECO:0000256" key="2">
    <source>
        <dbReference type="ARBA" id="ARBA00022763"/>
    </source>
</evidence>
<dbReference type="InterPro" id="IPR038973">
    <property type="entry name" value="MutL/Mlh/Pms-like"/>
</dbReference>
<dbReference type="PANTHER" id="PTHR10073:SF12">
    <property type="entry name" value="DNA MISMATCH REPAIR PROTEIN MLH1"/>
    <property type="match status" value="1"/>
</dbReference>
<protein>
    <submittedName>
        <fullName evidence="6">DNA mismatch repair protein MutL</fullName>
    </submittedName>
</protein>
<dbReference type="InterPro" id="IPR042120">
    <property type="entry name" value="MutL_C_dimsub"/>
</dbReference>
<dbReference type="SUPFAM" id="SSF55874">
    <property type="entry name" value="ATPase domain of HSP90 chaperone/DNA topoisomerase II/histidine kinase"/>
    <property type="match status" value="1"/>
</dbReference>
<dbReference type="Gene3D" id="3.30.1540.20">
    <property type="entry name" value="MutL, C-terminal domain, dimerisation subdomain"/>
    <property type="match status" value="1"/>
</dbReference>
<dbReference type="GO" id="GO:0016887">
    <property type="term" value="F:ATP hydrolysis activity"/>
    <property type="evidence" value="ECO:0007669"/>
    <property type="project" value="InterPro"/>
</dbReference>
<dbReference type="PANTHER" id="PTHR10073">
    <property type="entry name" value="DNA MISMATCH REPAIR PROTEIN MLH, PMS, MUTL"/>
    <property type="match status" value="1"/>
</dbReference>
<proteinExistence type="inferred from homology"/>
<dbReference type="Pfam" id="PF08676">
    <property type="entry name" value="MutL_C"/>
    <property type="match status" value="1"/>
</dbReference>
<dbReference type="InterPro" id="IPR037198">
    <property type="entry name" value="MutL_C_sf"/>
</dbReference>
<dbReference type="EMBL" id="AUZY01010548">
    <property type="protein sequence ID" value="EQD38322.1"/>
    <property type="molecule type" value="Genomic_DNA"/>
</dbReference>
<evidence type="ECO:0000256" key="3">
    <source>
        <dbReference type="SAM" id="MobiDB-lite"/>
    </source>
</evidence>
<name>T0Z249_9ZZZZ</name>